<dbReference type="PANTHER" id="PTHR43531">
    <property type="entry name" value="PROTEIN ICFG"/>
    <property type="match status" value="1"/>
</dbReference>
<dbReference type="SUPFAM" id="SSF58104">
    <property type="entry name" value="Methyl-accepting chemotaxis protein (MCP) signaling domain"/>
    <property type="match status" value="1"/>
</dbReference>
<feature type="domain" description="HAMP" evidence="7">
    <location>
        <begin position="207"/>
        <end position="259"/>
    </location>
</feature>
<keyword evidence="5" id="KW-0472">Membrane</keyword>
<name>A0A410GAT2_9BURK</name>
<keyword evidence="2" id="KW-0488">Methylation</keyword>
<dbReference type="KEGG" id="pus:CKA81_05785"/>
<dbReference type="InterPro" id="IPR003660">
    <property type="entry name" value="HAMP_dom"/>
</dbReference>
<dbReference type="SMART" id="SM00304">
    <property type="entry name" value="HAMP"/>
    <property type="match status" value="1"/>
</dbReference>
<dbReference type="InterPro" id="IPR047347">
    <property type="entry name" value="YvaQ-like_sensor"/>
</dbReference>
<dbReference type="InterPro" id="IPR024478">
    <property type="entry name" value="HlyB_4HB_MCP"/>
</dbReference>
<dbReference type="GO" id="GO:0004888">
    <property type="term" value="F:transmembrane signaling receptor activity"/>
    <property type="evidence" value="ECO:0007669"/>
    <property type="project" value="InterPro"/>
</dbReference>
<dbReference type="PRINTS" id="PR00260">
    <property type="entry name" value="CHEMTRNSDUCR"/>
</dbReference>
<dbReference type="InterPro" id="IPR051310">
    <property type="entry name" value="MCP_chemotaxis"/>
</dbReference>
<feature type="transmembrane region" description="Helical" evidence="5">
    <location>
        <begin position="12"/>
        <end position="30"/>
    </location>
</feature>
<dbReference type="PROSITE" id="PS50885">
    <property type="entry name" value="HAMP"/>
    <property type="match status" value="1"/>
</dbReference>
<keyword evidence="5" id="KW-1133">Transmembrane helix</keyword>
<evidence type="ECO:0008006" key="10">
    <source>
        <dbReference type="Google" id="ProtNLM"/>
    </source>
</evidence>
<dbReference type="GO" id="GO:0007165">
    <property type="term" value="P:signal transduction"/>
    <property type="evidence" value="ECO:0007669"/>
    <property type="project" value="UniProtKB-KW"/>
</dbReference>
<evidence type="ECO:0000256" key="2">
    <source>
        <dbReference type="ARBA" id="ARBA00022481"/>
    </source>
</evidence>
<evidence type="ECO:0000259" key="6">
    <source>
        <dbReference type="PROSITE" id="PS50111"/>
    </source>
</evidence>
<dbReference type="AlphaFoldDB" id="A0A410GAT2"/>
<dbReference type="CDD" id="cd19411">
    <property type="entry name" value="MCP2201-like_sensor"/>
    <property type="match status" value="1"/>
</dbReference>
<proteinExistence type="inferred from homology"/>
<evidence type="ECO:0000259" key="7">
    <source>
        <dbReference type="PROSITE" id="PS50885"/>
    </source>
</evidence>
<dbReference type="CDD" id="cd06225">
    <property type="entry name" value="HAMP"/>
    <property type="match status" value="1"/>
</dbReference>
<protein>
    <recommendedName>
        <fullName evidence="10">Methyl-accepting chemotaxis protein</fullName>
    </recommendedName>
</protein>
<dbReference type="PROSITE" id="PS50111">
    <property type="entry name" value="CHEMOTAXIS_TRANSDUC_2"/>
    <property type="match status" value="1"/>
</dbReference>
<evidence type="ECO:0000256" key="1">
    <source>
        <dbReference type="ARBA" id="ARBA00004370"/>
    </source>
</evidence>
<dbReference type="InterPro" id="IPR004089">
    <property type="entry name" value="MCPsignal_dom"/>
</dbReference>
<dbReference type="GO" id="GO:0005886">
    <property type="term" value="C:plasma membrane"/>
    <property type="evidence" value="ECO:0007669"/>
    <property type="project" value="TreeGrafter"/>
</dbReference>
<feature type="domain" description="Methyl-accepting transducer" evidence="6">
    <location>
        <begin position="264"/>
        <end position="493"/>
    </location>
</feature>
<keyword evidence="9" id="KW-1185">Reference proteome</keyword>
<evidence type="ECO:0000256" key="5">
    <source>
        <dbReference type="SAM" id="Phobius"/>
    </source>
</evidence>
<dbReference type="GO" id="GO:0006935">
    <property type="term" value="P:chemotaxis"/>
    <property type="evidence" value="ECO:0007669"/>
    <property type="project" value="InterPro"/>
</dbReference>
<dbReference type="PANTHER" id="PTHR43531:SF14">
    <property type="entry name" value="METHYL-ACCEPTING CHEMOTAXIS PROTEIN I-RELATED"/>
    <property type="match status" value="1"/>
</dbReference>
<reference evidence="8 9" key="1">
    <citation type="submission" date="2017-08" db="EMBL/GenBank/DDBJ databases">
        <authorList>
            <person name="Park S.-J."/>
            <person name="Kim H."/>
        </authorList>
    </citation>
    <scope>NUCLEOTIDE SEQUENCE [LARGE SCALE GENOMIC DNA]</scope>
    <source>
        <strain evidence="9">ye3</strain>
    </source>
</reference>
<sequence>MNNLKIGTRLAVGFTFMLLLVAILAGIGLWRMQASDAMTDEILEIRLKNERLITEWRTQISLNAVRTVAVARTTNPGAIRYFEEQMAEASARVDTLREALRANLTDAEAIEKYNAVAQKRAVYRDAREAALGSGDFLTRQMFVENELDGLLAGYTGSIDELLQHQQALIDSSASSLSDSNHFGVALLLGFAALALVAGLAFAVSITRSITRPLRRSVQLAQTVSSRDLRSVIEVEGTDETSTLLRALQQMNENLTDVVLDVRNGANAIATASMQISAGNVDLSSRTEEQASSLAETAATMEQLTTTVKQNADNAAQAGVLAQAAAQVAAKSGQVVSQVVTTMGQINDSSRKVAEIISVIDTIAFQTNILALNAAVEAARAGEQGRGFAVVATEVRALAQRSATAAKEIKELIDSSVETTATGNRLVAEAGATMDETVTSIKRLTDIMGEITSASQEQSVGIEQVNQAVSQMDQVTQQNAALVEEAAAASGSLREQASGLARLVATFKLAEQSTVLPVTTERPLALT</sequence>
<dbReference type="CDD" id="cd11386">
    <property type="entry name" value="MCP_signal"/>
    <property type="match status" value="1"/>
</dbReference>
<dbReference type="InterPro" id="IPR004090">
    <property type="entry name" value="Chemotax_Me-accpt_rcpt"/>
</dbReference>
<keyword evidence="4" id="KW-0807">Transducer</keyword>
<evidence type="ECO:0000256" key="3">
    <source>
        <dbReference type="ARBA" id="ARBA00029447"/>
    </source>
</evidence>
<dbReference type="Gene3D" id="1.10.287.950">
    <property type="entry name" value="Methyl-accepting chemotaxis protein"/>
    <property type="match status" value="1"/>
</dbReference>
<dbReference type="SMART" id="SM00283">
    <property type="entry name" value="MA"/>
    <property type="match status" value="1"/>
</dbReference>
<dbReference type="Pfam" id="PF00672">
    <property type="entry name" value="HAMP"/>
    <property type="match status" value="1"/>
</dbReference>
<dbReference type="Pfam" id="PF00015">
    <property type="entry name" value="MCPsignal"/>
    <property type="match status" value="1"/>
</dbReference>
<organism evidence="8 9">
    <name type="scientific">Pollutimonas thiosulfatoxidans</name>
    <dbReference type="NCBI Taxonomy" id="2028345"/>
    <lineage>
        <taxon>Bacteria</taxon>
        <taxon>Pseudomonadati</taxon>
        <taxon>Pseudomonadota</taxon>
        <taxon>Betaproteobacteria</taxon>
        <taxon>Burkholderiales</taxon>
        <taxon>Alcaligenaceae</taxon>
        <taxon>Pollutimonas</taxon>
    </lineage>
</organism>
<dbReference type="OrthoDB" id="9806477at2"/>
<evidence type="ECO:0000256" key="4">
    <source>
        <dbReference type="PROSITE-ProRule" id="PRU00284"/>
    </source>
</evidence>
<evidence type="ECO:0000313" key="9">
    <source>
        <dbReference type="Proteomes" id="UP000283474"/>
    </source>
</evidence>
<accession>A0A410GAT2</accession>
<dbReference type="FunFam" id="1.10.287.950:FF:000001">
    <property type="entry name" value="Methyl-accepting chemotaxis sensory transducer"/>
    <property type="match status" value="1"/>
</dbReference>
<dbReference type="EMBL" id="CP022987">
    <property type="protein sequence ID" value="QAA93396.1"/>
    <property type="molecule type" value="Genomic_DNA"/>
</dbReference>
<dbReference type="RefSeq" id="WP_128354439.1">
    <property type="nucleotide sequence ID" value="NZ_CP022987.1"/>
</dbReference>
<dbReference type="Proteomes" id="UP000283474">
    <property type="component" value="Chromosome"/>
</dbReference>
<dbReference type="Pfam" id="PF12729">
    <property type="entry name" value="4HB_MCP_1"/>
    <property type="match status" value="1"/>
</dbReference>
<feature type="transmembrane region" description="Helical" evidence="5">
    <location>
        <begin position="182"/>
        <end position="205"/>
    </location>
</feature>
<gene>
    <name evidence="8" type="ORF">CKA81_05785</name>
</gene>
<keyword evidence="5" id="KW-0812">Transmembrane</keyword>
<comment type="similarity">
    <text evidence="3">Belongs to the methyl-accepting chemotaxis (MCP) protein family.</text>
</comment>
<evidence type="ECO:0000313" key="8">
    <source>
        <dbReference type="EMBL" id="QAA93396.1"/>
    </source>
</evidence>
<comment type="subcellular location">
    <subcellularLocation>
        <location evidence="1">Membrane</location>
    </subcellularLocation>
</comment>